<accession>A0A0M7A6F8</accession>
<keyword evidence="2" id="KW-1185">Reference proteome</keyword>
<protein>
    <recommendedName>
        <fullName evidence="3">LysR substrate binding domain-containing protein</fullName>
    </recommendedName>
</protein>
<reference evidence="2" key="1">
    <citation type="submission" date="2015-07" db="EMBL/GenBank/DDBJ databases">
        <authorList>
            <person name="Rodrigo-Torres Lidia"/>
            <person name="Arahal R.David."/>
        </authorList>
    </citation>
    <scope>NUCLEOTIDE SEQUENCE [LARGE SCALE GENOMIC DNA]</scope>
    <source>
        <strain evidence="2">CECT 5096</strain>
    </source>
</reference>
<evidence type="ECO:0008006" key="3">
    <source>
        <dbReference type="Google" id="ProtNLM"/>
    </source>
</evidence>
<evidence type="ECO:0000313" key="2">
    <source>
        <dbReference type="Proteomes" id="UP000049983"/>
    </source>
</evidence>
<organism evidence="1 2">
    <name type="scientific">Roseibium album</name>
    <dbReference type="NCBI Taxonomy" id="311410"/>
    <lineage>
        <taxon>Bacteria</taxon>
        <taxon>Pseudomonadati</taxon>
        <taxon>Pseudomonadota</taxon>
        <taxon>Alphaproteobacteria</taxon>
        <taxon>Hyphomicrobiales</taxon>
        <taxon>Stappiaceae</taxon>
        <taxon>Roseibium</taxon>
    </lineage>
</organism>
<evidence type="ECO:0000313" key="1">
    <source>
        <dbReference type="EMBL" id="CTQ70469.1"/>
    </source>
</evidence>
<dbReference type="Gene3D" id="3.40.190.290">
    <property type="match status" value="1"/>
</dbReference>
<dbReference type="Proteomes" id="UP000049983">
    <property type="component" value="Unassembled WGS sequence"/>
</dbReference>
<name>A0A0M7A6F8_9HYPH</name>
<proteinExistence type="predicted"/>
<gene>
    <name evidence="1" type="ORF">LA5096_02535</name>
</gene>
<dbReference type="SUPFAM" id="SSF53850">
    <property type="entry name" value="Periplasmic binding protein-like II"/>
    <property type="match status" value="1"/>
</dbReference>
<sequence length="132" mass="13843">MALLNSSMMRVSGRLAANEPGLVKASVLEGQGIELLPSAAASGELNTGMLIPVLPELIGADIPVRLVHAGRNSSIRKCTSSLIAPMKSCPGKCPRPTAWKQTGRSETYINDREASLTLLVVPSSCEATDDIA</sequence>
<dbReference type="EMBL" id="CXWC01000010">
    <property type="protein sequence ID" value="CTQ70469.1"/>
    <property type="molecule type" value="Genomic_DNA"/>
</dbReference>
<dbReference type="AlphaFoldDB" id="A0A0M7A6F8"/>